<keyword evidence="3" id="KW-1185">Reference proteome</keyword>
<protein>
    <submittedName>
        <fullName evidence="2">Uncharacterized protein</fullName>
    </submittedName>
</protein>
<dbReference type="Proteomes" id="UP000030750">
    <property type="component" value="Unassembled WGS sequence"/>
</dbReference>
<organism evidence="2 3">
    <name type="scientific">Eimeria brunetti</name>
    <dbReference type="NCBI Taxonomy" id="51314"/>
    <lineage>
        <taxon>Eukaryota</taxon>
        <taxon>Sar</taxon>
        <taxon>Alveolata</taxon>
        <taxon>Apicomplexa</taxon>
        <taxon>Conoidasida</taxon>
        <taxon>Coccidia</taxon>
        <taxon>Eucoccidiorida</taxon>
        <taxon>Eimeriorina</taxon>
        <taxon>Eimeriidae</taxon>
        <taxon>Eimeria</taxon>
    </lineage>
</organism>
<dbReference type="AlphaFoldDB" id="U6LW58"/>
<feature type="compositionally biased region" description="Low complexity" evidence="1">
    <location>
        <begin position="95"/>
        <end position="115"/>
    </location>
</feature>
<feature type="compositionally biased region" description="Polar residues" evidence="1">
    <location>
        <begin position="34"/>
        <end position="46"/>
    </location>
</feature>
<name>U6LW58_9EIME</name>
<evidence type="ECO:0000313" key="3">
    <source>
        <dbReference type="Proteomes" id="UP000030750"/>
    </source>
</evidence>
<sequence>MSAAPSRQNSKKPLAAAKAAGGETAKEGEEVQEQESMTESQGSSLAGTPREKRLDPTPSLPALDRPPRSPRRNSGTFSDGSMKQTHLGSPRRRSPAAAAAAAAASRLQQALKSLAPWDSKQGKEEESQPRGPPIEAPVKGTSPPGFILTLTANWPGCQALCSFTAADLGPKVALWSVEAPSSPASFVFYDPKKKK</sequence>
<evidence type="ECO:0000313" key="2">
    <source>
        <dbReference type="EMBL" id="CDJ52849.1"/>
    </source>
</evidence>
<dbReference type="VEuPathDB" id="ToxoDB:EBH_0052880"/>
<proteinExistence type="predicted"/>
<gene>
    <name evidence="2" type="ORF">EBH_0052880</name>
</gene>
<accession>U6LW58</accession>
<reference evidence="2" key="2">
    <citation type="submission" date="2013-10" db="EMBL/GenBank/DDBJ databases">
        <authorList>
            <person name="Aslett M."/>
        </authorList>
    </citation>
    <scope>NUCLEOTIDE SEQUENCE [LARGE SCALE GENOMIC DNA]</scope>
    <source>
        <strain evidence="2">Houghton</strain>
    </source>
</reference>
<dbReference type="EMBL" id="HG713205">
    <property type="protein sequence ID" value="CDJ52849.1"/>
    <property type="molecule type" value="Genomic_DNA"/>
</dbReference>
<feature type="compositionally biased region" description="Polar residues" evidence="1">
    <location>
        <begin position="72"/>
        <end position="87"/>
    </location>
</feature>
<reference evidence="2" key="1">
    <citation type="submission" date="2013-10" db="EMBL/GenBank/DDBJ databases">
        <title>Genomic analysis of the causative agents of coccidiosis in chickens.</title>
        <authorList>
            <person name="Reid A.J."/>
            <person name="Blake D."/>
            <person name="Billington K."/>
            <person name="Browne H."/>
            <person name="Dunn M."/>
            <person name="Hung S."/>
            <person name="Kawahara F."/>
            <person name="Miranda-Saavedra D."/>
            <person name="Mourier T."/>
            <person name="Nagra H."/>
            <person name="Otto T.D."/>
            <person name="Rawlings N."/>
            <person name="Sanchez A."/>
            <person name="Sanders M."/>
            <person name="Subramaniam C."/>
            <person name="Tay Y."/>
            <person name="Dear P."/>
            <person name="Doerig C."/>
            <person name="Gruber A."/>
            <person name="Parkinson J."/>
            <person name="Shirley M."/>
            <person name="Wan K.L."/>
            <person name="Berriman M."/>
            <person name="Tomley F."/>
            <person name="Pain A."/>
        </authorList>
    </citation>
    <scope>NUCLEOTIDE SEQUENCE [LARGE SCALE GENOMIC DNA]</scope>
    <source>
        <strain evidence="2">Houghton</strain>
    </source>
</reference>
<feature type="region of interest" description="Disordered" evidence="1">
    <location>
        <begin position="1"/>
        <end position="142"/>
    </location>
</feature>
<evidence type="ECO:0000256" key="1">
    <source>
        <dbReference type="SAM" id="MobiDB-lite"/>
    </source>
</evidence>